<keyword evidence="2" id="KW-1133">Transmembrane helix</keyword>
<organism evidence="3 4">
    <name type="scientific">Streptomyces filamentosus</name>
    <name type="common">Streptomyces roseosporus</name>
    <dbReference type="NCBI Taxonomy" id="67294"/>
    <lineage>
        <taxon>Bacteria</taxon>
        <taxon>Bacillati</taxon>
        <taxon>Actinomycetota</taxon>
        <taxon>Actinomycetes</taxon>
        <taxon>Kitasatosporales</taxon>
        <taxon>Streptomycetaceae</taxon>
        <taxon>Streptomyces</taxon>
    </lineage>
</organism>
<keyword evidence="4" id="KW-1185">Reference proteome</keyword>
<sequence length="174" mass="17874">MSSRPRRVRPALDVSFAVVVLVADALCTLMTMVLAALRNMGAADPRHPRPAPVDWVPVWWFAGLAAVVAVTGWALRSHGWRAAGGTQLCAAGLLAALVAFLVLRQGTHLGDAPGTVLGNASLRPHRSAVGVVVADAFDGLAAEAFQRVDGGGAAGEAEEQGGGEEHAPHGPAHT</sequence>
<gene>
    <name evidence="3" type="ORF">GCM10017667_16990</name>
</gene>
<dbReference type="Proteomes" id="UP000632849">
    <property type="component" value="Unassembled WGS sequence"/>
</dbReference>
<feature type="transmembrane region" description="Helical" evidence="2">
    <location>
        <begin position="57"/>
        <end position="75"/>
    </location>
</feature>
<keyword evidence="2" id="KW-0472">Membrane</keyword>
<proteinExistence type="predicted"/>
<feature type="region of interest" description="Disordered" evidence="1">
    <location>
        <begin position="151"/>
        <end position="174"/>
    </location>
</feature>
<protein>
    <submittedName>
        <fullName evidence="3">Uncharacterized protein</fullName>
    </submittedName>
</protein>
<feature type="transmembrane region" description="Helical" evidence="2">
    <location>
        <begin position="12"/>
        <end position="37"/>
    </location>
</feature>
<reference evidence="3" key="1">
    <citation type="journal article" date="2014" name="Int. J. Syst. Evol. Microbiol.">
        <title>Complete genome sequence of Corynebacterium casei LMG S-19264T (=DSM 44701T), isolated from a smear-ripened cheese.</title>
        <authorList>
            <consortium name="US DOE Joint Genome Institute (JGI-PGF)"/>
            <person name="Walter F."/>
            <person name="Albersmeier A."/>
            <person name="Kalinowski J."/>
            <person name="Ruckert C."/>
        </authorList>
    </citation>
    <scope>NUCLEOTIDE SEQUENCE</scope>
    <source>
        <strain evidence="3">JCM 4122</strain>
    </source>
</reference>
<evidence type="ECO:0000256" key="2">
    <source>
        <dbReference type="SAM" id="Phobius"/>
    </source>
</evidence>
<name>A0A919BG17_STRFL</name>
<accession>A0A919BG17</accession>
<dbReference type="RefSeq" id="WP_190041189.1">
    <property type="nucleotide sequence ID" value="NZ_BNBE01000001.1"/>
</dbReference>
<reference evidence="3" key="2">
    <citation type="submission" date="2020-09" db="EMBL/GenBank/DDBJ databases">
        <authorList>
            <person name="Sun Q."/>
            <person name="Ohkuma M."/>
        </authorList>
    </citation>
    <scope>NUCLEOTIDE SEQUENCE</scope>
    <source>
        <strain evidence="3">JCM 4122</strain>
    </source>
</reference>
<keyword evidence="2" id="KW-0812">Transmembrane</keyword>
<comment type="caution">
    <text evidence="3">The sequence shown here is derived from an EMBL/GenBank/DDBJ whole genome shotgun (WGS) entry which is preliminary data.</text>
</comment>
<feature type="transmembrane region" description="Helical" evidence="2">
    <location>
        <begin position="82"/>
        <end position="103"/>
    </location>
</feature>
<dbReference type="EMBL" id="BNBE01000001">
    <property type="protein sequence ID" value="GHF88831.1"/>
    <property type="molecule type" value="Genomic_DNA"/>
</dbReference>
<dbReference type="AlphaFoldDB" id="A0A919BG17"/>
<evidence type="ECO:0000313" key="4">
    <source>
        <dbReference type="Proteomes" id="UP000632849"/>
    </source>
</evidence>
<evidence type="ECO:0000256" key="1">
    <source>
        <dbReference type="SAM" id="MobiDB-lite"/>
    </source>
</evidence>
<evidence type="ECO:0000313" key="3">
    <source>
        <dbReference type="EMBL" id="GHF88831.1"/>
    </source>
</evidence>